<dbReference type="PANTHER" id="PTHR15549:SF6">
    <property type="entry name" value="MID2 DOMAIN-CONTAINING PROTEIN"/>
    <property type="match status" value="1"/>
</dbReference>
<protein>
    <submittedName>
        <fullName evidence="7">Uncharacterized protein</fullName>
    </submittedName>
</protein>
<dbReference type="InterPro" id="IPR051694">
    <property type="entry name" value="Immunoregulatory_rcpt-like"/>
</dbReference>
<evidence type="ECO:0000256" key="4">
    <source>
        <dbReference type="ARBA" id="ARBA00023136"/>
    </source>
</evidence>
<feature type="compositionally biased region" description="Pro residues" evidence="5">
    <location>
        <begin position="146"/>
        <end position="158"/>
    </location>
</feature>
<keyword evidence="3 6" id="KW-1133">Transmembrane helix</keyword>
<dbReference type="Proteomes" id="UP001396898">
    <property type="component" value="Unassembled WGS sequence"/>
</dbReference>
<evidence type="ECO:0000256" key="5">
    <source>
        <dbReference type="SAM" id="MobiDB-lite"/>
    </source>
</evidence>
<evidence type="ECO:0000313" key="8">
    <source>
        <dbReference type="Proteomes" id="UP001396898"/>
    </source>
</evidence>
<reference evidence="7 8" key="1">
    <citation type="submission" date="2023-01" db="EMBL/GenBank/DDBJ databases">
        <title>Analysis of 21 Apiospora genomes using comparative genomics revels a genus with tremendous synthesis potential of carbohydrate active enzymes and secondary metabolites.</title>
        <authorList>
            <person name="Sorensen T."/>
        </authorList>
    </citation>
    <scope>NUCLEOTIDE SEQUENCE [LARGE SCALE GENOMIC DNA]</scope>
    <source>
        <strain evidence="7 8">CBS 20057</strain>
    </source>
</reference>
<evidence type="ECO:0000256" key="6">
    <source>
        <dbReference type="SAM" id="Phobius"/>
    </source>
</evidence>
<organism evidence="7 8">
    <name type="scientific">Apiospora marii</name>
    <dbReference type="NCBI Taxonomy" id="335849"/>
    <lineage>
        <taxon>Eukaryota</taxon>
        <taxon>Fungi</taxon>
        <taxon>Dikarya</taxon>
        <taxon>Ascomycota</taxon>
        <taxon>Pezizomycotina</taxon>
        <taxon>Sordariomycetes</taxon>
        <taxon>Xylariomycetidae</taxon>
        <taxon>Amphisphaeriales</taxon>
        <taxon>Apiosporaceae</taxon>
        <taxon>Apiospora</taxon>
    </lineage>
</organism>
<dbReference type="PANTHER" id="PTHR15549">
    <property type="entry name" value="PAIRED IMMUNOGLOBULIN-LIKE TYPE 2 RECEPTOR"/>
    <property type="match status" value="1"/>
</dbReference>
<evidence type="ECO:0000313" key="7">
    <source>
        <dbReference type="EMBL" id="KAK8012960.1"/>
    </source>
</evidence>
<keyword evidence="4 6" id="KW-0472">Membrane</keyword>
<accession>A0ABR1RI88</accession>
<feature type="region of interest" description="Disordered" evidence="5">
    <location>
        <begin position="211"/>
        <end position="237"/>
    </location>
</feature>
<evidence type="ECO:0000256" key="1">
    <source>
        <dbReference type="ARBA" id="ARBA00004167"/>
    </source>
</evidence>
<comment type="subcellular location">
    <subcellularLocation>
        <location evidence="1">Membrane</location>
        <topology evidence="1">Single-pass membrane protein</topology>
    </subcellularLocation>
</comment>
<evidence type="ECO:0000256" key="3">
    <source>
        <dbReference type="ARBA" id="ARBA00022989"/>
    </source>
</evidence>
<evidence type="ECO:0000256" key="2">
    <source>
        <dbReference type="ARBA" id="ARBA00022692"/>
    </source>
</evidence>
<feature type="transmembrane region" description="Helical" evidence="6">
    <location>
        <begin position="180"/>
        <end position="202"/>
    </location>
</feature>
<comment type="caution">
    <text evidence="7">The sequence shown here is derived from an EMBL/GenBank/DDBJ whole genome shotgun (WGS) entry which is preliminary data.</text>
</comment>
<gene>
    <name evidence="7" type="ORF">PG991_010335</name>
</gene>
<keyword evidence="8" id="KW-1185">Reference proteome</keyword>
<name>A0ABR1RI88_9PEZI</name>
<dbReference type="EMBL" id="JAQQWI010000015">
    <property type="protein sequence ID" value="KAK8012960.1"/>
    <property type="molecule type" value="Genomic_DNA"/>
</dbReference>
<keyword evidence="2 6" id="KW-0812">Transmembrane</keyword>
<proteinExistence type="predicted"/>
<feature type="region of interest" description="Disordered" evidence="5">
    <location>
        <begin position="143"/>
        <end position="172"/>
    </location>
</feature>
<sequence>MATYCFTFATDKYQNTQITYSPNQSPCGVFNATTKVLPCCTKGDTCLSNVLCRVSGGKHAGNTSGYYRPGCTDPNFPDPFCRKQCKDHTWDVVYQDDSKNWACCDDKDCNHPLPGNADLGEPFDAPSTSDLVSYYTVPWDGNVQPTIPPSSPSSPPSSPSSSPSTEPAPTGGLLSAGASAGIGIGVGLGVALAVVGAGFWLLRRRQLKEPVVGQDDGTGKKQQQQQRAWGDFPNNYTDDSRAYVSLQELDVNNTGPRELQG</sequence>